<organism evidence="8 9">
    <name type="scientific">Pedobacter ginsengiterrae</name>
    <dbReference type="NCBI Taxonomy" id="871696"/>
    <lineage>
        <taxon>Bacteria</taxon>
        <taxon>Pseudomonadati</taxon>
        <taxon>Bacteroidota</taxon>
        <taxon>Sphingobacteriia</taxon>
        <taxon>Sphingobacteriales</taxon>
        <taxon>Sphingobacteriaceae</taxon>
        <taxon>Pedobacter</taxon>
    </lineage>
</organism>
<feature type="domain" description="SusD-like N-terminal" evidence="7">
    <location>
        <begin position="24"/>
        <end position="225"/>
    </location>
</feature>
<evidence type="ECO:0000256" key="2">
    <source>
        <dbReference type="ARBA" id="ARBA00006275"/>
    </source>
</evidence>
<keyword evidence="9" id="KW-1185">Reference proteome</keyword>
<evidence type="ECO:0000256" key="3">
    <source>
        <dbReference type="ARBA" id="ARBA00022729"/>
    </source>
</evidence>
<comment type="subcellular location">
    <subcellularLocation>
        <location evidence="1">Cell outer membrane</location>
    </subcellularLocation>
</comment>
<dbReference type="Pfam" id="PF07980">
    <property type="entry name" value="SusD_RagB"/>
    <property type="match status" value="1"/>
</dbReference>
<evidence type="ECO:0000313" key="8">
    <source>
        <dbReference type="EMBL" id="GAA3957005.1"/>
    </source>
</evidence>
<dbReference type="EMBL" id="BAABAK010000003">
    <property type="protein sequence ID" value="GAA3957005.1"/>
    <property type="molecule type" value="Genomic_DNA"/>
</dbReference>
<dbReference type="Proteomes" id="UP001501081">
    <property type="component" value="Unassembled WGS sequence"/>
</dbReference>
<evidence type="ECO:0000256" key="1">
    <source>
        <dbReference type="ARBA" id="ARBA00004442"/>
    </source>
</evidence>
<keyword evidence="4" id="KW-0472">Membrane</keyword>
<feature type="domain" description="RagB/SusD" evidence="6">
    <location>
        <begin position="386"/>
        <end position="524"/>
    </location>
</feature>
<protein>
    <recommendedName>
        <fullName evidence="10">RagB/SusD family nutrient uptake outer membrane protein</fullName>
    </recommendedName>
</protein>
<dbReference type="InterPro" id="IPR011990">
    <property type="entry name" value="TPR-like_helical_dom_sf"/>
</dbReference>
<evidence type="ECO:0000256" key="5">
    <source>
        <dbReference type="ARBA" id="ARBA00023237"/>
    </source>
</evidence>
<evidence type="ECO:0000256" key="4">
    <source>
        <dbReference type="ARBA" id="ARBA00023136"/>
    </source>
</evidence>
<reference evidence="9" key="1">
    <citation type="journal article" date="2019" name="Int. J. Syst. Evol. Microbiol.">
        <title>The Global Catalogue of Microorganisms (GCM) 10K type strain sequencing project: providing services to taxonomists for standard genome sequencing and annotation.</title>
        <authorList>
            <consortium name="The Broad Institute Genomics Platform"/>
            <consortium name="The Broad Institute Genome Sequencing Center for Infectious Disease"/>
            <person name="Wu L."/>
            <person name="Ma J."/>
        </authorList>
    </citation>
    <scope>NUCLEOTIDE SEQUENCE [LARGE SCALE GENOMIC DNA]</scope>
    <source>
        <strain evidence="9">JCM 17338</strain>
    </source>
</reference>
<sequence length="526" mass="58786">MRKLTFLVLIFPVLASFLSCKKSFLDEKSDSAYSPLTTFKNVAGLESGIAGLQASVREQYTMQVTQSLLAVFQVGTDVALNGLDAGEAEPFQNYALLNSESPAALNYWSWSYKVINNANQIIKGASDNTSVLTTAQRNLYLAEARFYRAYAYNFLVTLWGSVPLIDQPLDVPKTDFVRANLESLNTLINDDLIFASTNLPAIDAVSKPGRISKEAAQQLLAEAYLRQGKNDLAEVQCLNVINSKKFSIVNTRYGVKKALAGDPFSDMFVDGNLRRRQGNTEAIWVQEMEYNLPGGSSSLDQHRRVWVPYYSNVAGLLVCDSLGGRGIGRIRLSPWVINGLYKGNDMRNSKYNIHRDYYYNDPKNAKFGQKVVPLAADTLYKIVPSTTKWNHYLDADPTGNGSYKDLIMMRLGETYLLLAEAQFKQTKLAEAAISINVLRTRANAAQVTASDITLDFILDERVRELIGEENRRMTLARTGTLVDRLKKLNFKDNSTVQAYNQLLPIPQSEIDLNKDAKLAQNPGYIR</sequence>
<dbReference type="PROSITE" id="PS51257">
    <property type="entry name" value="PROKAR_LIPOPROTEIN"/>
    <property type="match status" value="1"/>
</dbReference>
<comment type="similarity">
    <text evidence="2">Belongs to the SusD family.</text>
</comment>
<dbReference type="RefSeq" id="WP_344765254.1">
    <property type="nucleotide sequence ID" value="NZ_BAABAK010000003.1"/>
</dbReference>
<gene>
    <name evidence="8" type="ORF">GCM10022246_08610</name>
</gene>
<dbReference type="InterPro" id="IPR033985">
    <property type="entry name" value="SusD-like_N"/>
</dbReference>
<dbReference type="InterPro" id="IPR012944">
    <property type="entry name" value="SusD_RagB_dom"/>
</dbReference>
<keyword evidence="3" id="KW-0732">Signal</keyword>
<evidence type="ECO:0000259" key="7">
    <source>
        <dbReference type="Pfam" id="PF14322"/>
    </source>
</evidence>
<accession>A0ABP7NZA5</accession>
<keyword evidence="5" id="KW-0998">Cell outer membrane</keyword>
<dbReference type="SUPFAM" id="SSF48452">
    <property type="entry name" value="TPR-like"/>
    <property type="match status" value="1"/>
</dbReference>
<name>A0ABP7NZA5_9SPHI</name>
<proteinExistence type="inferred from homology"/>
<evidence type="ECO:0000259" key="6">
    <source>
        <dbReference type="Pfam" id="PF07980"/>
    </source>
</evidence>
<evidence type="ECO:0008006" key="10">
    <source>
        <dbReference type="Google" id="ProtNLM"/>
    </source>
</evidence>
<dbReference type="Pfam" id="PF14322">
    <property type="entry name" value="SusD-like_3"/>
    <property type="match status" value="1"/>
</dbReference>
<comment type="caution">
    <text evidence="8">The sequence shown here is derived from an EMBL/GenBank/DDBJ whole genome shotgun (WGS) entry which is preliminary data.</text>
</comment>
<dbReference type="Gene3D" id="1.25.40.390">
    <property type="match status" value="1"/>
</dbReference>
<evidence type="ECO:0000313" key="9">
    <source>
        <dbReference type="Proteomes" id="UP001501081"/>
    </source>
</evidence>